<name>A0A316F9N0_9GAMM</name>
<evidence type="ECO:0008006" key="4">
    <source>
        <dbReference type="Google" id="ProtNLM"/>
    </source>
</evidence>
<evidence type="ECO:0000313" key="2">
    <source>
        <dbReference type="EMBL" id="PWK44429.1"/>
    </source>
</evidence>
<organism evidence="2 3">
    <name type="scientific">Pleionea mediterranea</name>
    <dbReference type="NCBI Taxonomy" id="523701"/>
    <lineage>
        <taxon>Bacteria</taxon>
        <taxon>Pseudomonadati</taxon>
        <taxon>Pseudomonadota</taxon>
        <taxon>Gammaproteobacteria</taxon>
        <taxon>Oceanospirillales</taxon>
        <taxon>Pleioneaceae</taxon>
        <taxon>Pleionea</taxon>
    </lineage>
</organism>
<dbReference type="EMBL" id="QGGU01000015">
    <property type="protein sequence ID" value="PWK44429.1"/>
    <property type="molecule type" value="Genomic_DNA"/>
</dbReference>
<dbReference type="Proteomes" id="UP000245790">
    <property type="component" value="Unassembled WGS sequence"/>
</dbReference>
<keyword evidence="1" id="KW-0472">Membrane</keyword>
<dbReference type="RefSeq" id="WP_170115286.1">
    <property type="nucleotide sequence ID" value="NZ_QGGU01000015.1"/>
</dbReference>
<dbReference type="InterPro" id="IPR021367">
    <property type="entry name" value="DUF2982"/>
</dbReference>
<accession>A0A316F9N0</accession>
<comment type="caution">
    <text evidence="2">The sequence shown here is derived from an EMBL/GenBank/DDBJ whole genome shotgun (WGS) entry which is preliminary data.</text>
</comment>
<reference evidence="2 3" key="1">
    <citation type="submission" date="2018-05" db="EMBL/GenBank/DDBJ databases">
        <title>Genomic Encyclopedia of Type Strains, Phase IV (KMG-IV): sequencing the most valuable type-strain genomes for metagenomic binning, comparative biology and taxonomic classification.</title>
        <authorList>
            <person name="Goeker M."/>
        </authorList>
    </citation>
    <scope>NUCLEOTIDE SEQUENCE [LARGE SCALE GENOMIC DNA]</scope>
    <source>
        <strain evidence="2 3">DSM 25350</strain>
    </source>
</reference>
<gene>
    <name evidence="2" type="ORF">C8D97_11531</name>
</gene>
<evidence type="ECO:0000256" key="1">
    <source>
        <dbReference type="SAM" id="Phobius"/>
    </source>
</evidence>
<dbReference type="Pfam" id="PF11201">
    <property type="entry name" value="DUF2982"/>
    <property type="match status" value="1"/>
</dbReference>
<protein>
    <recommendedName>
        <fullName evidence="4">DUF2982 family protein</fullName>
    </recommendedName>
</protein>
<sequence length="223" mass="25673">MSRRNHLVFTLLGIAGIVTSLILQQQGIKLPAYLLLLAAFVLLVFGIFKWQEPEISIELTEQHFCWHFKYGSLQIPWSNIVDIRPLRVNKGQGQTDLHYLGLKLWDLTPVVDSISLRLAKSLFHEYRSLLHVALLEAQFRQDSTNGLQEDAEHWRDANGKRITGLKGMFAARLHQLKHYLGADLYIPITSLDRHQDEFLTLFKQFQAKINQQSQTKESSESGH</sequence>
<keyword evidence="1" id="KW-1133">Transmembrane helix</keyword>
<evidence type="ECO:0000313" key="3">
    <source>
        <dbReference type="Proteomes" id="UP000245790"/>
    </source>
</evidence>
<feature type="transmembrane region" description="Helical" evidence="1">
    <location>
        <begin position="30"/>
        <end position="48"/>
    </location>
</feature>
<keyword evidence="1" id="KW-0812">Transmembrane</keyword>
<dbReference type="AlphaFoldDB" id="A0A316F9N0"/>
<keyword evidence="3" id="KW-1185">Reference proteome</keyword>
<proteinExistence type="predicted"/>